<feature type="transmembrane region" description="Helical" evidence="1">
    <location>
        <begin position="473"/>
        <end position="499"/>
    </location>
</feature>
<proteinExistence type="predicted"/>
<reference evidence="2 3" key="1">
    <citation type="submission" date="2022-05" db="EMBL/GenBank/DDBJ databases">
        <authorList>
            <consortium name="Genoscope - CEA"/>
            <person name="William W."/>
        </authorList>
    </citation>
    <scope>NUCLEOTIDE SEQUENCE [LARGE SCALE GENOMIC DNA]</scope>
</reference>
<name>A0ABN8MYT2_9CNID</name>
<dbReference type="Proteomes" id="UP001159405">
    <property type="component" value="Unassembled WGS sequence"/>
</dbReference>
<evidence type="ECO:0000313" key="2">
    <source>
        <dbReference type="EMBL" id="CAH3039039.1"/>
    </source>
</evidence>
<keyword evidence="3" id="KW-1185">Reference proteome</keyword>
<feature type="transmembrane region" description="Helical" evidence="1">
    <location>
        <begin position="505"/>
        <end position="526"/>
    </location>
</feature>
<evidence type="ECO:0000256" key="1">
    <source>
        <dbReference type="SAM" id="Phobius"/>
    </source>
</evidence>
<dbReference type="PANTHER" id="PTHR10728:SF40">
    <property type="entry name" value="PATATIN FAMILY PROTEIN"/>
    <property type="match status" value="1"/>
</dbReference>
<dbReference type="Gene3D" id="3.40.1090.10">
    <property type="entry name" value="Cytosolic phospholipase A2 catalytic domain"/>
    <property type="match status" value="1"/>
</dbReference>
<feature type="transmembrane region" description="Helical" evidence="1">
    <location>
        <begin position="166"/>
        <end position="186"/>
    </location>
</feature>
<protein>
    <recommendedName>
        <fullName evidence="4">PNPLA domain-containing protein</fullName>
    </recommendedName>
</protein>
<feature type="transmembrane region" description="Helical" evidence="1">
    <location>
        <begin position="93"/>
        <end position="115"/>
    </location>
</feature>
<keyword evidence="1" id="KW-1133">Transmembrane helix</keyword>
<evidence type="ECO:0008006" key="4">
    <source>
        <dbReference type="Google" id="ProtNLM"/>
    </source>
</evidence>
<sequence>MAKTGLAFSGGGIRSAALCSGVLRRLLQKNVKIDYLSCVSGGGYTGTAYLDWKYRNGKKDDKEWHEEFFNHMRQSAGFICHCNKPLFQAILDFLAITLVILFVSILVPAFMWMAFSYPLAFVVDWLFGDTLRKETPYCDEDVRKNPNLTLQQCKKERESSGTDYELLALFLAPVGCACASFILRGIFSKWKPLFSLFFHFSAGFFALVFFPWFIKEFFHRAPTWIKFLVFIPLFFLWISFPPIRSTTTIMSFTYLTSFVIYWRVYNDSVFGFEYKVITFDILLGVAAILHWISPWIFTVQQRLVHIYLRWTLQRRFFYPKTVGACGCAGISWRSFFLYCPTCCQPEMKGIRYSKVLTLDDLDELTPVYVGCVTSNQWRRTTSPREQDSEILTMSPHNIERLDRPKREEELHGKLTPMDIYLSDATATSAAAINHQMGTMQADDGPFKDLKVMLGLSCGTSIVSDQRHEKERHFCIQVLPILIEFARGLPLVVFFVIYLITDNDKYLTIGLLIFFSFLFLLTLVALVPTGSRKRGRLERIARWLTVNVYYVNFIRNAMKIVNQGPSPPAVLSLSDGGHIENLGILPLLKLRLKKIVSVGGSRTILDEDYGSSLMKALDLAREKLGCSFSGLDGRDIAEDIQDNFVERSAGSQPRSYRFKVHYYDKNANGDGKTKVGEGEILYIKPRHPDKGITTNRWEAWNEVLDKDLERTLWGPGPKLSAAETDRLTFCWSECCHGNACRGLSEAICGAFPQHSTINLCFTPTQFSVYHREGYRASMEAEIEEFIIDERDNAISKPFVV</sequence>
<accession>A0ABN8MYT2</accession>
<keyword evidence="1" id="KW-0472">Membrane</keyword>
<dbReference type="EMBL" id="CALNXK010000007">
    <property type="protein sequence ID" value="CAH3039039.1"/>
    <property type="molecule type" value="Genomic_DNA"/>
</dbReference>
<evidence type="ECO:0000313" key="3">
    <source>
        <dbReference type="Proteomes" id="UP001159405"/>
    </source>
</evidence>
<feature type="transmembrane region" description="Helical" evidence="1">
    <location>
        <begin position="247"/>
        <end position="264"/>
    </location>
</feature>
<feature type="transmembrane region" description="Helical" evidence="1">
    <location>
        <begin position="224"/>
        <end position="240"/>
    </location>
</feature>
<feature type="transmembrane region" description="Helical" evidence="1">
    <location>
        <begin position="193"/>
        <end position="212"/>
    </location>
</feature>
<dbReference type="InterPro" id="IPR016035">
    <property type="entry name" value="Acyl_Trfase/lysoPLipase"/>
</dbReference>
<dbReference type="SUPFAM" id="SSF52151">
    <property type="entry name" value="FabD/lysophospholipase-like"/>
    <property type="match status" value="1"/>
</dbReference>
<gene>
    <name evidence="2" type="ORF">PLOB_00042885</name>
</gene>
<feature type="transmembrane region" description="Helical" evidence="1">
    <location>
        <begin position="276"/>
        <end position="299"/>
    </location>
</feature>
<organism evidence="2 3">
    <name type="scientific">Porites lobata</name>
    <dbReference type="NCBI Taxonomy" id="104759"/>
    <lineage>
        <taxon>Eukaryota</taxon>
        <taxon>Metazoa</taxon>
        <taxon>Cnidaria</taxon>
        <taxon>Anthozoa</taxon>
        <taxon>Hexacorallia</taxon>
        <taxon>Scleractinia</taxon>
        <taxon>Fungiina</taxon>
        <taxon>Poritidae</taxon>
        <taxon>Porites</taxon>
    </lineage>
</organism>
<keyword evidence="1" id="KW-0812">Transmembrane</keyword>
<dbReference type="PANTHER" id="PTHR10728">
    <property type="entry name" value="CYTOSOLIC PHOSPHOLIPASE A2"/>
    <property type="match status" value="1"/>
</dbReference>
<comment type="caution">
    <text evidence="2">The sequence shown here is derived from an EMBL/GenBank/DDBJ whole genome shotgun (WGS) entry which is preliminary data.</text>
</comment>